<dbReference type="InterPro" id="IPR029058">
    <property type="entry name" value="AB_hydrolase_fold"/>
</dbReference>
<gene>
    <name evidence="5" type="ORF">E4V82_22395</name>
</gene>
<dbReference type="PANTHER" id="PTHR43329">
    <property type="entry name" value="EPOXIDE HYDROLASE"/>
    <property type="match status" value="1"/>
</dbReference>
<dbReference type="GO" id="GO:0004177">
    <property type="term" value="F:aminopeptidase activity"/>
    <property type="evidence" value="ECO:0007669"/>
    <property type="project" value="UniProtKB-EC"/>
</dbReference>
<dbReference type="Pfam" id="PF00561">
    <property type="entry name" value="Abhydrolase_1"/>
    <property type="match status" value="1"/>
</dbReference>
<evidence type="ECO:0000256" key="1">
    <source>
        <dbReference type="ARBA" id="ARBA00010088"/>
    </source>
</evidence>
<evidence type="ECO:0000313" key="6">
    <source>
        <dbReference type="Proteomes" id="UP000342249"/>
    </source>
</evidence>
<sequence length="381" mass="43051">MEKHKIITSFKRGFAGKVGKIMLISFSLITLCIIALAIILLVQSPGKVNPVRDKNGNVMKGSISEKINVKINGVNMGMIIKSENVSNPVLLFVHGGPGMPEYFLNETYPTGLEKYFTVVWWDQRGAGLSYSSDISAKTMTTKQFVSDTISVTNYLRERFGKDKLYLMGHSWGSYIALQAATKSPELYHAYIGVGQISNQMESEKIAYEYMIKYYNAKGDKKTVKKLKATPIETMDGLSDAYKKIRDDVMHRAGIGTTHKMESVVSGIFMPVMQNNEYTLREKINIWRGKAFSNSTVLNKELYSTDLSKTITKLDIPVYFFSGIYDYTVNYSLSEDYLKKLSAPVKGFYLFKESAHSPIFEEPKKVVHIMREDVIKSQKPKG</sequence>
<keyword evidence="3" id="KW-1133">Transmembrane helix</keyword>
<name>A0A5N7IUQ1_9CLOT</name>
<keyword evidence="3" id="KW-0472">Membrane</keyword>
<dbReference type="EMBL" id="SPSF01000056">
    <property type="protein sequence ID" value="MPQ64822.1"/>
    <property type="molecule type" value="Genomic_DNA"/>
</dbReference>
<feature type="transmembrane region" description="Helical" evidence="3">
    <location>
        <begin position="21"/>
        <end position="42"/>
    </location>
</feature>
<dbReference type="InterPro" id="IPR002410">
    <property type="entry name" value="Peptidase_S33"/>
</dbReference>
<comment type="similarity">
    <text evidence="1">Belongs to the peptidase S33 family.</text>
</comment>
<keyword evidence="3" id="KW-0812">Transmembrane</keyword>
<dbReference type="Gene3D" id="3.40.50.1820">
    <property type="entry name" value="alpha/beta hydrolase"/>
    <property type="match status" value="1"/>
</dbReference>
<evidence type="ECO:0000256" key="2">
    <source>
        <dbReference type="ARBA" id="ARBA00022801"/>
    </source>
</evidence>
<dbReference type="GO" id="GO:0006508">
    <property type="term" value="P:proteolysis"/>
    <property type="evidence" value="ECO:0007669"/>
    <property type="project" value="InterPro"/>
</dbReference>
<proteinExistence type="inferred from homology"/>
<accession>A0A5N7IUQ1</accession>
<keyword evidence="2 5" id="KW-0378">Hydrolase</keyword>
<feature type="domain" description="AB hydrolase-1" evidence="4">
    <location>
        <begin position="88"/>
        <end position="208"/>
    </location>
</feature>
<evidence type="ECO:0000259" key="4">
    <source>
        <dbReference type="Pfam" id="PF00561"/>
    </source>
</evidence>
<dbReference type="Proteomes" id="UP000342249">
    <property type="component" value="Unassembled WGS sequence"/>
</dbReference>
<reference evidence="5 6" key="1">
    <citation type="journal article" date="2019" name="Lett. Appl. Microbiol.">
        <title>A case of 'blown pack' spoilage of vacuum-packaged pork likely associated with Clostridium estertheticum in Canada.</title>
        <authorList>
            <person name="Zhang P."/>
            <person name="Ward P."/>
            <person name="McMullen L.M."/>
            <person name="Yang X."/>
        </authorList>
    </citation>
    <scope>NUCLEOTIDE SEQUENCE [LARGE SCALE GENOMIC DNA]</scope>
    <source>
        <strain evidence="5 6">MA19</strain>
    </source>
</reference>
<evidence type="ECO:0000313" key="5">
    <source>
        <dbReference type="EMBL" id="MPQ64822.1"/>
    </source>
</evidence>
<protein>
    <submittedName>
        <fullName evidence="5">Alpha/beta hydrolase</fullName>
    </submittedName>
</protein>
<dbReference type="RefSeq" id="WP_152753969.1">
    <property type="nucleotide sequence ID" value="NZ_SPSE01000054.1"/>
</dbReference>
<dbReference type="PRINTS" id="PR00793">
    <property type="entry name" value="PROAMNOPTASE"/>
</dbReference>
<organism evidence="5 6">
    <name type="scientific">Clostridium estertheticum</name>
    <dbReference type="NCBI Taxonomy" id="238834"/>
    <lineage>
        <taxon>Bacteria</taxon>
        <taxon>Bacillati</taxon>
        <taxon>Bacillota</taxon>
        <taxon>Clostridia</taxon>
        <taxon>Eubacteriales</taxon>
        <taxon>Clostridiaceae</taxon>
        <taxon>Clostridium</taxon>
    </lineage>
</organism>
<dbReference type="InterPro" id="IPR000073">
    <property type="entry name" value="AB_hydrolase_1"/>
</dbReference>
<dbReference type="AlphaFoldDB" id="A0A5N7IUQ1"/>
<evidence type="ECO:0000256" key="3">
    <source>
        <dbReference type="SAM" id="Phobius"/>
    </source>
</evidence>
<dbReference type="SUPFAM" id="SSF53474">
    <property type="entry name" value="alpha/beta-Hydrolases"/>
    <property type="match status" value="1"/>
</dbReference>
<comment type="caution">
    <text evidence="5">The sequence shown here is derived from an EMBL/GenBank/DDBJ whole genome shotgun (WGS) entry which is preliminary data.</text>
</comment>